<dbReference type="EMBL" id="JAQIZT010000007">
    <property type="protein sequence ID" value="KAJ6990954.1"/>
    <property type="molecule type" value="Genomic_DNA"/>
</dbReference>
<dbReference type="AlphaFoldDB" id="A0AAD6QIH1"/>
<feature type="coiled-coil region" evidence="1">
    <location>
        <begin position="46"/>
        <end position="87"/>
    </location>
</feature>
<feature type="compositionally biased region" description="Basic and acidic residues" evidence="2">
    <location>
        <begin position="259"/>
        <end position="277"/>
    </location>
</feature>
<keyword evidence="1" id="KW-0175">Coiled coil</keyword>
<accession>A0AAD6QIH1</accession>
<evidence type="ECO:0000256" key="2">
    <source>
        <dbReference type="SAM" id="MobiDB-lite"/>
    </source>
</evidence>
<feature type="region of interest" description="Disordered" evidence="2">
    <location>
        <begin position="15"/>
        <end position="38"/>
    </location>
</feature>
<evidence type="ECO:0000313" key="4">
    <source>
        <dbReference type="Proteomes" id="UP001164929"/>
    </source>
</evidence>
<sequence length="646" mass="74044">LFLIVYFKPFSASKLSKGNDQTSQINPKSTTRNQSQEWQIKMQQDKGKVEEELRNMKEILTVAKRERDRARDELKEMKMVADESNAMLEEAMSNGKTADVFTELNSVMESLSKSKQELKIKEKTITSLKVEVGKLREVEAKLLENDNSLENLKKELNKVKSTEAHTLGLLSQSKKRIQELEAEVQTGKEAEMKLLKSSAAQTKQLEQTKLLLEKSKHDMTSLHKRVEKWEKHDGDKISLQRELESLKSELQVARKNRTHAQEGEKHSTSKTKNRLEETELLKHELKLATEAEENSKKAMDDLVLALSEVATEASQTREKLMSTQKELEHFKTEAENFRENLNSIEDKYRNLLNVATKEADRYRKTTERLRIEADESLLAWNAKETGFVDCIKRAEDEKSCALEENSKLLELLRTAENMNRISKQETQKVRDILKQALNEANVAKEAAGIARAENSQLKDVLDEKDNALVFITQENENLVINEAAALEQIKVLKQLLSEASEKEFNVEYKENQHKQKSQSAQEKQHKDGQKPGHSCSCHLKEIITPHKHKDADENSRTPDKQNNEDGDEGSENSDPLRGSIFDDQEEELSTAKPEDHDHLDDPENERNSTRKRAYLRRFGDILMRRGGSNRRGQPVGGEGHRKEQSL</sequence>
<dbReference type="PANTHER" id="PTHR35164">
    <property type="entry name" value="EXPRESSED PROTEIN"/>
    <property type="match status" value="1"/>
</dbReference>
<comment type="caution">
    <text evidence="3">The sequence shown here is derived from an EMBL/GenBank/DDBJ whole genome shotgun (WGS) entry which is preliminary data.</text>
</comment>
<organism evidence="3 4">
    <name type="scientific">Populus alba x Populus x berolinensis</name>
    <dbReference type="NCBI Taxonomy" id="444605"/>
    <lineage>
        <taxon>Eukaryota</taxon>
        <taxon>Viridiplantae</taxon>
        <taxon>Streptophyta</taxon>
        <taxon>Embryophyta</taxon>
        <taxon>Tracheophyta</taxon>
        <taxon>Spermatophyta</taxon>
        <taxon>Magnoliopsida</taxon>
        <taxon>eudicotyledons</taxon>
        <taxon>Gunneridae</taxon>
        <taxon>Pentapetalae</taxon>
        <taxon>rosids</taxon>
        <taxon>fabids</taxon>
        <taxon>Malpighiales</taxon>
        <taxon>Salicaceae</taxon>
        <taxon>Saliceae</taxon>
        <taxon>Populus</taxon>
    </lineage>
</organism>
<feature type="coiled-coil region" evidence="1">
    <location>
        <begin position="313"/>
        <end position="411"/>
    </location>
</feature>
<gene>
    <name evidence="3" type="ORF">NC653_019254</name>
</gene>
<evidence type="ECO:0000313" key="3">
    <source>
        <dbReference type="EMBL" id="KAJ6990954.1"/>
    </source>
</evidence>
<feature type="compositionally biased region" description="Basic and acidic residues" evidence="2">
    <location>
        <begin position="538"/>
        <end position="563"/>
    </location>
</feature>
<dbReference type="PANTHER" id="PTHR35164:SF9">
    <property type="entry name" value="EXPRESSED PROTEIN"/>
    <property type="match status" value="1"/>
</dbReference>
<name>A0AAD6QIH1_9ROSI</name>
<dbReference type="Proteomes" id="UP001164929">
    <property type="component" value="Chromosome 7"/>
</dbReference>
<feature type="region of interest" description="Disordered" evidence="2">
    <location>
        <begin position="506"/>
        <end position="646"/>
    </location>
</feature>
<protein>
    <submittedName>
        <fullName evidence="3">Synaptonemal complex protein 2-like</fullName>
    </submittedName>
</protein>
<keyword evidence="4" id="KW-1185">Reference proteome</keyword>
<feature type="compositionally biased region" description="Basic and acidic residues" evidence="2">
    <location>
        <begin position="592"/>
        <end position="608"/>
    </location>
</feature>
<feature type="non-terminal residue" evidence="3">
    <location>
        <position position="646"/>
    </location>
</feature>
<feature type="region of interest" description="Disordered" evidence="2">
    <location>
        <begin position="252"/>
        <end position="277"/>
    </location>
</feature>
<reference evidence="3" key="1">
    <citation type="journal article" date="2023" name="Mol. Ecol. Resour.">
        <title>Chromosome-level genome assembly of a triploid poplar Populus alba 'Berolinensis'.</title>
        <authorList>
            <person name="Chen S."/>
            <person name="Yu Y."/>
            <person name="Wang X."/>
            <person name="Wang S."/>
            <person name="Zhang T."/>
            <person name="Zhou Y."/>
            <person name="He R."/>
            <person name="Meng N."/>
            <person name="Wang Y."/>
            <person name="Liu W."/>
            <person name="Liu Z."/>
            <person name="Liu J."/>
            <person name="Guo Q."/>
            <person name="Huang H."/>
            <person name="Sederoff R.R."/>
            <person name="Wang G."/>
            <person name="Qu G."/>
            <person name="Chen S."/>
        </authorList>
    </citation>
    <scope>NUCLEOTIDE SEQUENCE</scope>
    <source>
        <strain evidence="3">SC-2020</strain>
    </source>
</reference>
<proteinExistence type="predicted"/>
<feature type="coiled-coil region" evidence="1">
    <location>
        <begin position="111"/>
        <end position="190"/>
    </location>
</feature>
<evidence type="ECO:0000256" key="1">
    <source>
        <dbReference type="SAM" id="Coils"/>
    </source>
</evidence>